<protein>
    <submittedName>
        <fullName evidence="8">FAD dependent oxidoreductase</fullName>
    </submittedName>
</protein>
<dbReference type="SUPFAM" id="SSF51905">
    <property type="entry name" value="FAD/NAD(P)-binding domain"/>
    <property type="match status" value="1"/>
</dbReference>
<feature type="domain" description="FAD dependent oxidoreductase" evidence="7">
    <location>
        <begin position="12"/>
        <end position="428"/>
    </location>
</feature>
<dbReference type="PANTHER" id="PTHR10961:SF15">
    <property type="entry name" value="FAD DEPENDENT OXIDOREDUCTASE DOMAIN-CONTAINING PROTEIN"/>
    <property type="match status" value="1"/>
</dbReference>
<sequence length="478" mass="52062">MSLSAPAKTEPIIVVGAGIFGLSTALHLARRGYSDVTVFDRQPYEKTLYSYVNGCDSASADVNKLVRSAYGGQKEYQDLSTEALAQWESWNEELKAGGGAVPPGMKSDDVIWVNNGVLSCSDSQALSAFDRASVDGMEAAGHYGTQLITSEATHRSAAEAKGMGTAMQPFAKDIVGVLDTTGGMVMAEKACRFALHKAKSLGVRFVLDAEAGAFASFLHGKTEKHVTGIRTADGKTHRATMTIMACGGWTPSLVPALDGLCEATAGSVFMFKIPEELEALRQRFHHSRFPGWMFNVRSGAEGGLYGFPIDDDGVLKIGYRGTKYTNPVLQPDGCERSIPVTRWSEHEKLSTVPEQAERVVTRFVDEYLPELRLEGINVWMTRLCWYTDSFDNHYVVDRVPEVDGLMCATGGSGHAFKFLPNIGDWVVDVMEGGEGIRMERRPAVKAWAWRTLGDAQIPVNKLMEGSAGARSLRNVTLI</sequence>
<dbReference type="Gene3D" id="3.30.9.10">
    <property type="entry name" value="D-Amino Acid Oxidase, subunit A, domain 2"/>
    <property type="match status" value="1"/>
</dbReference>
<keyword evidence="6" id="KW-0812">Transmembrane</keyword>
<name>A0A168F2D0_9HYPO</name>
<comment type="similarity">
    <text evidence="2">Belongs to the MSOX/MTOX family.</text>
</comment>
<dbReference type="STRING" id="1081109.A0A168F2D0"/>
<evidence type="ECO:0000256" key="5">
    <source>
        <dbReference type="ARBA" id="ARBA00023002"/>
    </source>
</evidence>
<dbReference type="EMBL" id="AZGY01000003">
    <property type="protein sequence ID" value="KZZ99399.1"/>
    <property type="molecule type" value="Genomic_DNA"/>
</dbReference>
<comment type="caution">
    <text evidence="8">The sequence shown here is derived from an EMBL/GenBank/DDBJ whole genome shotgun (WGS) entry which is preliminary data.</text>
</comment>
<evidence type="ECO:0000256" key="2">
    <source>
        <dbReference type="ARBA" id="ARBA00010989"/>
    </source>
</evidence>
<gene>
    <name evidence="8" type="ORF">AAL_01971</name>
</gene>
<organism evidence="8 9">
    <name type="scientific">Moelleriella libera RCEF 2490</name>
    <dbReference type="NCBI Taxonomy" id="1081109"/>
    <lineage>
        <taxon>Eukaryota</taxon>
        <taxon>Fungi</taxon>
        <taxon>Dikarya</taxon>
        <taxon>Ascomycota</taxon>
        <taxon>Pezizomycotina</taxon>
        <taxon>Sordariomycetes</taxon>
        <taxon>Hypocreomycetidae</taxon>
        <taxon>Hypocreales</taxon>
        <taxon>Clavicipitaceae</taxon>
        <taxon>Moelleriella</taxon>
    </lineage>
</organism>
<keyword evidence="9" id="KW-1185">Reference proteome</keyword>
<evidence type="ECO:0000313" key="8">
    <source>
        <dbReference type="EMBL" id="KZZ99399.1"/>
    </source>
</evidence>
<dbReference type="InterPro" id="IPR036188">
    <property type="entry name" value="FAD/NAD-bd_sf"/>
</dbReference>
<proteinExistence type="inferred from homology"/>
<accession>A0A168F2D0</accession>
<keyword evidence="6" id="KW-0472">Membrane</keyword>
<keyword evidence="4" id="KW-0274">FAD</keyword>
<dbReference type="Gene3D" id="3.50.50.60">
    <property type="entry name" value="FAD/NAD(P)-binding domain"/>
    <property type="match status" value="1"/>
</dbReference>
<dbReference type="AlphaFoldDB" id="A0A168F2D0"/>
<dbReference type="GO" id="GO:0008115">
    <property type="term" value="F:sarcosine oxidase activity"/>
    <property type="evidence" value="ECO:0007669"/>
    <property type="project" value="TreeGrafter"/>
</dbReference>
<evidence type="ECO:0000256" key="1">
    <source>
        <dbReference type="ARBA" id="ARBA00001974"/>
    </source>
</evidence>
<dbReference type="PANTHER" id="PTHR10961">
    <property type="entry name" value="PEROXISOMAL SARCOSINE OXIDASE"/>
    <property type="match status" value="1"/>
</dbReference>
<dbReference type="InterPro" id="IPR045170">
    <property type="entry name" value="MTOX"/>
</dbReference>
<evidence type="ECO:0000256" key="3">
    <source>
        <dbReference type="ARBA" id="ARBA00022630"/>
    </source>
</evidence>
<evidence type="ECO:0000256" key="6">
    <source>
        <dbReference type="SAM" id="Phobius"/>
    </source>
</evidence>
<evidence type="ECO:0000313" key="9">
    <source>
        <dbReference type="Proteomes" id="UP000078544"/>
    </source>
</evidence>
<dbReference type="InterPro" id="IPR006076">
    <property type="entry name" value="FAD-dep_OxRdtase"/>
</dbReference>
<evidence type="ECO:0000256" key="4">
    <source>
        <dbReference type="ARBA" id="ARBA00022827"/>
    </source>
</evidence>
<keyword evidence="5" id="KW-0560">Oxidoreductase</keyword>
<dbReference type="OrthoDB" id="2219495at2759"/>
<dbReference type="GO" id="GO:0050660">
    <property type="term" value="F:flavin adenine dinucleotide binding"/>
    <property type="evidence" value="ECO:0007669"/>
    <property type="project" value="InterPro"/>
</dbReference>
<dbReference type="Proteomes" id="UP000078544">
    <property type="component" value="Unassembled WGS sequence"/>
</dbReference>
<keyword evidence="3" id="KW-0285">Flavoprotein</keyword>
<keyword evidence="6" id="KW-1133">Transmembrane helix</keyword>
<reference evidence="8 9" key="1">
    <citation type="journal article" date="2016" name="Genome Biol. Evol.">
        <title>Divergent and convergent evolution of fungal pathogenicity.</title>
        <authorList>
            <person name="Shang Y."/>
            <person name="Xiao G."/>
            <person name="Zheng P."/>
            <person name="Cen K."/>
            <person name="Zhan S."/>
            <person name="Wang C."/>
        </authorList>
    </citation>
    <scope>NUCLEOTIDE SEQUENCE [LARGE SCALE GENOMIC DNA]</scope>
    <source>
        <strain evidence="8 9">RCEF 2490</strain>
    </source>
</reference>
<dbReference type="Pfam" id="PF01266">
    <property type="entry name" value="DAO"/>
    <property type="match status" value="1"/>
</dbReference>
<evidence type="ECO:0000259" key="7">
    <source>
        <dbReference type="Pfam" id="PF01266"/>
    </source>
</evidence>
<feature type="transmembrane region" description="Helical" evidence="6">
    <location>
        <begin position="12"/>
        <end position="29"/>
    </location>
</feature>
<comment type="cofactor">
    <cofactor evidence="1">
        <name>FAD</name>
        <dbReference type="ChEBI" id="CHEBI:57692"/>
    </cofactor>
</comment>